<proteinExistence type="predicted"/>
<evidence type="ECO:0000313" key="2">
    <source>
        <dbReference type="EMBL" id="PWZ56212.1"/>
    </source>
</evidence>
<dbReference type="AlphaFoldDB" id="A0A317YET5"/>
<evidence type="ECO:0000256" key="1">
    <source>
        <dbReference type="SAM" id="MobiDB-lite"/>
    </source>
</evidence>
<feature type="compositionally biased region" description="Low complexity" evidence="1">
    <location>
        <begin position="134"/>
        <end position="146"/>
    </location>
</feature>
<accession>A0A317YET5</accession>
<name>A0A317YET5_MAIZE</name>
<comment type="caution">
    <text evidence="2">The sequence shown here is derived from an EMBL/GenBank/DDBJ whole genome shotgun (WGS) entry which is preliminary data.</text>
</comment>
<dbReference type="Proteomes" id="UP000251960">
    <property type="component" value="Chromosome 1"/>
</dbReference>
<feature type="compositionally biased region" description="Basic and acidic residues" evidence="1">
    <location>
        <begin position="123"/>
        <end position="132"/>
    </location>
</feature>
<reference evidence="2" key="1">
    <citation type="journal article" date="2018" name="Nat. Genet.">
        <title>Extensive intraspecific gene order and gene structural variations between Mo17 and other maize genomes.</title>
        <authorList>
            <person name="Sun S."/>
            <person name="Zhou Y."/>
            <person name="Chen J."/>
            <person name="Shi J."/>
            <person name="Zhao H."/>
            <person name="Zhao H."/>
            <person name="Song W."/>
            <person name="Zhang M."/>
            <person name="Cui Y."/>
            <person name="Dong X."/>
            <person name="Liu H."/>
            <person name="Ma X."/>
            <person name="Jiao Y."/>
            <person name="Wang B."/>
            <person name="Wei X."/>
            <person name="Stein J.C."/>
            <person name="Glaubitz J.C."/>
            <person name="Lu F."/>
            <person name="Yu G."/>
            <person name="Liang C."/>
            <person name="Fengler K."/>
            <person name="Li B."/>
            <person name="Rafalski A."/>
            <person name="Schnable P.S."/>
            <person name="Ware D.H."/>
            <person name="Buckler E.S."/>
            <person name="Lai J."/>
        </authorList>
    </citation>
    <scope>NUCLEOTIDE SEQUENCE [LARGE SCALE GENOMIC DNA]</scope>
    <source>
        <tissue evidence="2">Seedling</tissue>
    </source>
</reference>
<protein>
    <submittedName>
        <fullName evidence="2">Uncharacterized protein</fullName>
    </submittedName>
</protein>
<gene>
    <name evidence="2" type="ORF">Zm00014a_026700</name>
</gene>
<feature type="compositionally biased region" description="Basic and acidic residues" evidence="1">
    <location>
        <begin position="176"/>
        <end position="189"/>
    </location>
</feature>
<organism evidence="2">
    <name type="scientific">Zea mays</name>
    <name type="common">Maize</name>
    <dbReference type="NCBI Taxonomy" id="4577"/>
    <lineage>
        <taxon>Eukaryota</taxon>
        <taxon>Viridiplantae</taxon>
        <taxon>Streptophyta</taxon>
        <taxon>Embryophyta</taxon>
        <taxon>Tracheophyta</taxon>
        <taxon>Spermatophyta</taxon>
        <taxon>Magnoliopsida</taxon>
        <taxon>Liliopsida</taxon>
        <taxon>Poales</taxon>
        <taxon>Poaceae</taxon>
        <taxon>PACMAD clade</taxon>
        <taxon>Panicoideae</taxon>
        <taxon>Andropogonodae</taxon>
        <taxon>Andropogoneae</taxon>
        <taxon>Tripsacinae</taxon>
        <taxon>Zea</taxon>
    </lineage>
</organism>
<feature type="region of interest" description="Disordered" evidence="1">
    <location>
        <begin position="111"/>
        <end position="189"/>
    </location>
</feature>
<sequence length="189" mass="20676">MPDRIPQAAPGDTEPTPTKLLLPLINGRPHPIGDPGSHALLATQIPPLQSPLEFADRRAHKHITCKLGRNDGQRLLLTDNWTRGSLGPHGEPVRFLQLRAAAPCYPLRREEGRMRAGSGRAKPSREEKEYTKARPSVRSSSVRCPGPSGGLGSGDWGVEQDNKKGTALLQRQGKGYNRETGSELRTKNK</sequence>
<dbReference type="EMBL" id="NCVQ01000001">
    <property type="protein sequence ID" value="PWZ56212.1"/>
    <property type="molecule type" value="Genomic_DNA"/>
</dbReference>